<evidence type="ECO:0000313" key="7">
    <source>
        <dbReference type="EMBL" id="PJZ62945.1"/>
    </source>
</evidence>
<keyword evidence="1" id="KW-0805">Transcription regulation</keyword>
<feature type="DNA-binding region" description="H-T-H motif" evidence="4">
    <location>
        <begin position="27"/>
        <end position="46"/>
    </location>
</feature>
<organism evidence="6 9">
    <name type="scientific">Leptospira adleri</name>
    <dbReference type="NCBI Taxonomy" id="2023186"/>
    <lineage>
        <taxon>Bacteria</taxon>
        <taxon>Pseudomonadati</taxon>
        <taxon>Spirochaetota</taxon>
        <taxon>Spirochaetia</taxon>
        <taxon>Leptospirales</taxon>
        <taxon>Leptospiraceae</taxon>
        <taxon>Leptospira</taxon>
    </lineage>
</organism>
<keyword evidence="8" id="KW-1185">Reference proteome</keyword>
<gene>
    <name evidence="7" type="ORF">CH376_05505</name>
    <name evidence="6" type="ORF">CH380_16725</name>
</gene>
<sequence length="191" mass="21614">MQETGLRETILNVAGSLFISRGYNAVSIKLIAEEARCTTAALYYYFPEGKEAIRKVVLYSHLPDPEQIVEVGKSAKSLQELFTQIALRVCDHDSDTVRKERWLLAEFPNFTEADREVIHEKLQSIHSALVVETGRFLPDSEAAKLLSWLFMSASFGYGQLFGSLQFNKVTQFPTAEFAEKIAWLLSRDTKS</sequence>
<dbReference type="InterPro" id="IPR009057">
    <property type="entry name" value="Homeodomain-like_sf"/>
</dbReference>
<dbReference type="EMBL" id="NPDV01000016">
    <property type="protein sequence ID" value="PJZ52083.1"/>
    <property type="molecule type" value="Genomic_DNA"/>
</dbReference>
<proteinExistence type="predicted"/>
<protein>
    <recommendedName>
        <fullName evidence="5">HTH tetR-type domain-containing protein</fullName>
    </recommendedName>
</protein>
<name>A0A2M9YKK9_9LEPT</name>
<evidence type="ECO:0000259" key="5">
    <source>
        <dbReference type="PROSITE" id="PS50977"/>
    </source>
</evidence>
<evidence type="ECO:0000256" key="4">
    <source>
        <dbReference type="PROSITE-ProRule" id="PRU00335"/>
    </source>
</evidence>
<dbReference type="RefSeq" id="WP_100786899.1">
    <property type="nucleotide sequence ID" value="NZ_NPDU01000010.1"/>
</dbReference>
<keyword evidence="3" id="KW-0804">Transcription</keyword>
<evidence type="ECO:0000256" key="1">
    <source>
        <dbReference type="ARBA" id="ARBA00023015"/>
    </source>
</evidence>
<feature type="domain" description="HTH tetR-type" evidence="5">
    <location>
        <begin position="4"/>
        <end position="64"/>
    </location>
</feature>
<dbReference type="SUPFAM" id="SSF46689">
    <property type="entry name" value="Homeodomain-like"/>
    <property type="match status" value="1"/>
</dbReference>
<dbReference type="PROSITE" id="PS50977">
    <property type="entry name" value="HTH_TETR_2"/>
    <property type="match status" value="1"/>
</dbReference>
<comment type="caution">
    <text evidence="6">The sequence shown here is derived from an EMBL/GenBank/DDBJ whole genome shotgun (WGS) entry which is preliminary data.</text>
</comment>
<evidence type="ECO:0000256" key="2">
    <source>
        <dbReference type="ARBA" id="ARBA00023125"/>
    </source>
</evidence>
<dbReference type="GO" id="GO:0003700">
    <property type="term" value="F:DNA-binding transcription factor activity"/>
    <property type="evidence" value="ECO:0007669"/>
    <property type="project" value="TreeGrafter"/>
</dbReference>
<dbReference type="GO" id="GO:0000976">
    <property type="term" value="F:transcription cis-regulatory region binding"/>
    <property type="evidence" value="ECO:0007669"/>
    <property type="project" value="TreeGrafter"/>
</dbReference>
<dbReference type="InterPro" id="IPR001647">
    <property type="entry name" value="HTH_TetR"/>
</dbReference>
<dbReference type="PANTHER" id="PTHR30055">
    <property type="entry name" value="HTH-TYPE TRANSCRIPTIONAL REGULATOR RUTR"/>
    <property type="match status" value="1"/>
</dbReference>
<evidence type="ECO:0000313" key="6">
    <source>
        <dbReference type="EMBL" id="PJZ52083.1"/>
    </source>
</evidence>
<dbReference type="InterPro" id="IPR050109">
    <property type="entry name" value="HTH-type_TetR-like_transc_reg"/>
</dbReference>
<keyword evidence="2 4" id="KW-0238">DNA-binding</keyword>
<dbReference type="Gene3D" id="1.10.357.10">
    <property type="entry name" value="Tetracycline Repressor, domain 2"/>
    <property type="match status" value="1"/>
</dbReference>
<evidence type="ECO:0000313" key="8">
    <source>
        <dbReference type="Proteomes" id="UP000232149"/>
    </source>
</evidence>
<reference evidence="8 9" key="1">
    <citation type="submission" date="2017-07" db="EMBL/GenBank/DDBJ databases">
        <title>Leptospira spp. isolated from tropical soils.</title>
        <authorList>
            <person name="Thibeaux R."/>
            <person name="Iraola G."/>
            <person name="Ferres I."/>
            <person name="Bierque E."/>
            <person name="Girault D."/>
            <person name="Soupe-Gilbert M.-E."/>
            <person name="Picardeau M."/>
            <person name="Goarant C."/>
        </authorList>
    </citation>
    <scope>NUCLEOTIDE SEQUENCE [LARGE SCALE GENOMIC DNA]</scope>
    <source>
        <strain evidence="6 9">FH2-B-C1</strain>
        <strain evidence="7 8">FH2-B-D1</strain>
    </source>
</reference>
<evidence type="ECO:0000313" key="9">
    <source>
        <dbReference type="Proteomes" id="UP000232188"/>
    </source>
</evidence>
<dbReference type="PANTHER" id="PTHR30055:SF234">
    <property type="entry name" value="HTH-TYPE TRANSCRIPTIONAL REGULATOR BETI"/>
    <property type="match status" value="1"/>
</dbReference>
<dbReference type="Proteomes" id="UP000232188">
    <property type="component" value="Unassembled WGS sequence"/>
</dbReference>
<dbReference type="PRINTS" id="PR00455">
    <property type="entry name" value="HTHTETR"/>
</dbReference>
<dbReference type="EMBL" id="NPDU01000010">
    <property type="protein sequence ID" value="PJZ62945.1"/>
    <property type="molecule type" value="Genomic_DNA"/>
</dbReference>
<dbReference type="AlphaFoldDB" id="A0A2M9YKK9"/>
<dbReference type="Pfam" id="PF00440">
    <property type="entry name" value="TetR_N"/>
    <property type="match status" value="1"/>
</dbReference>
<evidence type="ECO:0000256" key="3">
    <source>
        <dbReference type="ARBA" id="ARBA00023163"/>
    </source>
</evidence>
<accession>A0A2M9YKK9</accession>
<dbReference type="Proteomes" id="UP000232149">
    <property type="component" value="Unassembled WGS sequence"/>
</dbReference>